<comment type="caution">
    <text evidence="2">The sequence shown here is derived from an EMBL/GenBank/DDBJ whole genome shotgun (WGS) entry which is preliminary data.</text>
</comment>
<dbReference type="EMBL" id="CAJOBD010001867">
    <property type="protein sequence ID" value="CAF3837325.1"/>
    <property type="molecule type" value="Genomic_DNA"/>
</dbReference>
<dbReference type="EMBL" id="CAJOAX010000378">
    <property type="protein sequence ID" value="CAF3578465.1"/>
    <property type="molecule type" value="Genomic_DNA"/>
</dbReference>
<proteinExistence type="predicted"/>
<organism evidence="2 3">
    <name type="scientific">Rotaria sordida</name>
    <dbReference type="NCBI Taxonomy" id="392033"/>
    <lineage>
        <taxon>Eukaryota</taxon>
        <taxon>Metazoa</taxon>
        <taxon>Spiralia</taxon>
        <taxon>Gnathifera</taxon>
        <taxon>Rotifera</taxon>
        <taxon>Eurotatoria</taxon>
        <taxon>Bdelloidea</taxon>
        <taxon>Philodinida</taxon>
        <taxon>Philodinidae</taxon>
        <taxon>Rotaria</taxon>
    </lineage>
</organism>
<evidence type="ECO:0000313" key="3">
    <source>
        <dbReference type="Proteomes" id="UP000663836"/>
    </source>
</evidence>
<evidence type="ECO:0000313" key="1">
    <source>
        <dbReference type="EMBL" id="CAF3578465.1"/>
    </source>
</evidence>
<gene>
    <name evidence="2" type="ORF">JBS370_LOCUS17434</name>
    <name evidence="1" type="ORF">OTI717_LOCUS5682</name>
</gene>
<evidence type="ECO:0000313" key="2">
    <source>
        <dbReference type="EMBL" id="CAF3837325.1"/>
    </source>
</evidence>
<accession>A0A819DM09</accession>
<sequence>MDKFNKVDQYFLLETSVTTILTLDSITGSAHTGETTQSCTNILKYCFNMNLTREEVERISRKKLRKKREPVIQRFVYVNAPRSSKEAILTVGETIV</sequence>
<name>A0A819DM09_9BILA</name>
<dbReference type="Proteomes" id="UP000663823">
    <property type="component" value="Unassembled WGS sequence"/>
</dbReference>
<dbReference type="AlphaFoldDB" id="A0A819DM09"/>
<reference evidence="2" key="1">
    <citation type="submission" date="2021-02" db="EMBL/GenBank/DDBJ databases">
        <authorList>
            <person name="Nowell W R."/>
        </authorList>
    </citation>
    <scope>NUCLEOTIDE SEQUENCE</scope>
</reference>
<dbReference type="Proteomes" id="UP000663836">
    <property type="component" value="Unassembled WGS sequence"/>
</dbReference>
<protein>
    <submittedName>
        <fullName evidence="2">Uncharacterized protein</fullName>
    </submittedName>
</protein>